<dbReference type="EMBL" id="AMWN01000003">
    <property type="protein sequence ID" value="EXJ90708.1"/>
    <property type="molecule type" value="Genomic_DNA"/>
</dbReference>
<sequence>MKTYRERLALVTTTRGSILRDFYQPVILLFSFPAITYAAITYGSLLAGFALMTSVQATYLFYPPYNFSAAGVGLMNVAPFVGTIPVTFFAGYLDDKSIMWLASRNGGCLGDDIDDKDENWLGENAARGSSPVVEDRL</sequence>
<dbReference type="GeneID" id="19158701"/>
<organism evidence="2 3">
    <name type="scientific">Capronia coronata CBS 617.96</name>
    <dbReference type="NCBI Taxonomy" id="1182541"/>
    <lineage>
        <taxon>Eukaryota</taxon>
        <taxon>Fungi</taxon>
        <taxon>Dikarya</taxon>
        <taxon>Ascomycota</taxon>
        <taxon>Pezizomycotina</taxon>
        <taxon>Eurotiomycetes</taxon>
        <taxon>Chaetothyriomycetidae</taxon>
        <taxon>Chaetothyriales</taxon>
        <taxon>Herpotrichiellaceae</taxon>
        <taxon>Capronia</taxon>
    </lineage>
</organism>
<gene>
    <name evidence="2" type="ORF">A1O1_03812</name>
</gene>
<feature type="transmembrane region" description="Helical" evidence="1">
    <location>
        <begin position="72"/>
        <end position="93"/>
    </location>
</feature>
<dbReference type="Proteomes" id="UP000019484">
    <property type="component" value="Unassembled WGS sequence"/>
</dbReference>
<keyword evidence="3" id="KW-1185">Reference proteome</keyword>
<feature type="transmembrane region" description="Helical" evidence="1">
    <location>
        <begin position="26"/>
        <end position="52"/>
    </location>
</feature>
<dbReference type="OrthoDB" id="5215911at2759"/>
<proteinExistence type="predicted"/>
<dbReference type="AlphaFoldDB" id="W9YDU1"/>
<protein>
    <recommendedName>
        <fullName evidence="4">Major facilitator superfamily (MFS) profile domain-containing protein</fullName>
    </recommendedName>
</protein>
<evidence type="ECO:0000313" key="2">
    <source>
        <dbReference type="EMBL" id="EXJ90708.1"/>
    </source>
</evidence>
<reference evidence="2 3" key="1">
    <citation type="submission" date="2013-03" db="EMBL/GenBank/DDBJ databases">
        <title>The Genome Sequence of Capronia coronata CBS 617.96.</title>
        <authorList>
            <consortium name="The Broad Institute Genomics Platform"/>
            <person name="Cuomo C."/>
            <person name="de Hoog S."/>
            <person name="Gorbushina A."/>
            <person name="Walker B."/>
            <person name="Young S.K."/>
            <person name="Zeng Q."/>
            <person name="Gargeya S."/>
            <person name="Fitzgerald M."/>
            <person name="Haas B."/>
            <person name="Abouelleil A."/>
            <person name="Allen A.W."/>
            <person name="Alvarado L."/>
            <person name="Arachchi H.M."/>
            <person name="Berlin A.M."/>
            <person name="Chapman S.B."/>
            <person name="Gainer-Dewar J."/>
            <person name="Goldberg J."/>
            <person name="Griggs A."/>
            <person name="Gujja S."/>
            <person name="Hansen M."/>
            <person name="Howarth C."/>
            <person name="Imamovic A."/>
            <person name="Ireland A."/>
            <person name="Larimer J."/>
            <person name="McCowan C."/>
            <person name="Murphy C."/>
            <person name="Pearson M."/>
            <person name="Poon T.W."/>
            <person name="Priest M."/>
            <person name="Roberts A."/>
            <person name="Saif S."/>
            <person name="Shea T."/>
            <person name="Sisk P."/>
            <person name="Sykes S."/>
            <person name="Wortman J."/>
            <person name="Nusbaum C."/>
            <person name="Birren B."/>
        </authorList>
    </citation>
    <scope>NUCLEOTIDE SEQUENCE [LARGE SCALE GENOMIC DNA]</scope>
    <source>
        <strain evidence="2 3">CBS 617.96</strain>
    </source>
</reference>
<dbReference type="STRING" id="1182541.W9YDU1"/>
<evidence type="ECO:0000256" key="1">
    <source>
        <dbReference type="SAM" id="Phobius"/>
    </source>
</evidence>
<dbReference type="eggNOG" id="KOG0255">
    <property type="taxonomic scope" value="Eukaryota"/>
</dbReference>
<evidence type="ECO:0000313" key="3">
    <source>
        <dbReference type="Proteomes" id="UP000019484"/>
    </source>
</evidence>
<comment type="caution">
    <text evidence="2">The sequence shown here is derived from an EMBL/GenBank/DDBJ whole genome shotgun (WGS) entry which is preliminary data.</text>
</comment>
<keyword evidence="1" id="KW-0812">Transmembrane</keyword>
<evidence type="ECO:0008006" key="4">
    <source>
        <dbReference type="Google" id="ProtNLM"/>
    </source>
</evidence>
<accession>W9YDU1</accession>
<dbReference type="RefSeq" id="XP_007722902.1">
    <property type="nucleotide sequence ID" value="XM_007724712.1"/>
</dbReference>
<keyword evidence="1" id="KW-1133">Transmembrane helix</keyword>
<dbReference type="SUPFAM" id="SSF103473">
    <property type="entry name" value="MFS general substrate transporter"/>
    <property type="match status" value="1"/>
</dbReference>
<dbReference type="InterPro" id="IPR036259">
    <property type="entry name" value="MFS_trans_sf"/>
</dbReference>
<dbReference type="HOGENOM" id="CLU_1864872_0_0_1"/>
<keyword evidence="1" id="KW-0472">Membrane</keyword>
<name>W9YDU1_9EURO</name>